<evidence type="ECO:0000259" key="21">
    <source>
        <dbReference type="PROSITE" id="PS51383"/>
    </source>
</evidence>
<feature type="binding site" evidence="18">
    <location>
        <begin position="61"/>
        <end position="65"/>
    </location>
    <ligand>
        <name>(6S)-NADPHX</name>
        <dbReference type="ChEBI" id="CHEBI:64076"/>
    </ligand>
</feature>
<evidence type="ECO:0000256" key="4">
    <source>
        <dbReference type="ARBA" id="ARBA00009524"/>
    </source>
</evidence>
<comment type="similarity">
    <text evidence="18">Belongs to the NnrE/AIBP family.</text>
</comment>
<comment type="similarity">
    <text evidence="17">Belongs to the NnrD/CARKD family.</text>
</comment>
<comment type="caution">
    <text evidence="18">Lacks conserved residue(s) required for the propagation of feature annotation.</text>
</comment>
<keyword evidence="6 17" id="KW-0547">Nucleotide-binding</keyword>
<feature type="domain" description="YjeF N-terminal" evidence="22">
    <location>
        <begin position="10"/>
        <end position="220"/>
    </location>
</feature>
<comment type="similarity">
    <text evidence="4 19">In the C-terminal section; belongs to the NnrD/CARKD family.</text>
</comment>
<reference evidence="24" key="1">
    <citation type="journal article" date="2019" name="Int. J. Syst. Evol. Microbiol.">
        <title>The Global Catalogue of Microorganisms (GCM) 10K type strain sequencing project: providing services to taxonomists for standard genome sequencing and annotation.</title>
        <authorList>
            <consortium name="The Broad Institute Genomics Platform"/>
            <consortium name="The Broad Institute Genome Sequencing Center for Infectious Disease"/>
            <person name="Wu L."/>
            <person name="Ma J."/>
        </authorList>
    </citation>
    <scope>NUCLEOTIDE SEQUENCE [LARGE SCALE GENOMIC DNA]</scope>
    <source>
        <strain evidence="24">CCUG 56698</strain>
    </source>
</reference>
<keyword evidence="9 18" id="KW-0630">Potassium</keyword>
<dbReference type="InterPro" id="IPR000631">
    <property type="entry name" value="CARKD"/>
</dbReference>
<dbReference type="HAMAP" id="MF_01966">
    <property type="entry name" value="NADHX_epimerase"/>
    <property type="match status" value="1"/>
</dbReference>
<comment type="similarity">
    <text evidence="3 19">In the N-terminal section; belongs to the NnrE/AIBP family.</text>
</comment>
<gene>
    <name evidence="18" type="primary">nnrE</name>
    <name evidence="17" type="synonym">nnrD</name>
    <name evidence="23" type="ORF">ACFQWG_07845</name>
</gene>
<evidence type="ECO:0000256" key="11">
    <source>
        <dbReference type="ARBA" id="ARBA00023235"/>
    </source>
</evidence>
<evidence type="ECO:0000256" key="19">
    <source>
        <dbReference type="PIRNR" id="PIRNR017184"/>
    </source>
</evidence>
<dbReference type="PIRSF" id="PIRSF017184">
    <property type="entry name" value="Nnr"/>
    <property type="match status" value="1"/>
</dbReference>
<feature type="binding site" evidence="17">
    <location>
        <position position="441"/>
    </location>
    <ligand>
        <name>(6S)-NADPHX</name>
        <dbReference type="ChEBI" id="CHEBI:64076"/>
    </ligand>
</feature>
<feature type="domain" description="YjeF C-terminal" evidence="21">
    <location>
        <begin position="232"/>
        <end position="517"/>
    </location>
</feature>
<comment type="function">
    <text evidence="14 19">Bifunctional enzyme that catalyzes the epimerization of the S- and R-forms of NAD(P)HX and the dehydration of the S-form of NAD(P)HX at the expense of ADP, which is converted to AMP. This allows the repair of both epimers of NAD(P)HX, a damaged form of NAD(P)H that is a result of enzymatic or heat-dependent hydration.</text>
</comment>
<dbReference type="InterPro" id="IPR030677">
    <property type="entry name" value="Nnr"/>
</dbReference>
<feature type="binding site" evidence="17">
    <location>
        <begin position="411"/>
        <end position="415"/>
    </location>
    <ligand>
        <name>AMP</name>
        <dbReference type="ChEBI" id="CHEBI:456215"/>
    </ligand>
</feature>
<comment type="catalytic activity">
    <reaction evidence="16 17 19">
        <text>(6S)-NADPHX + ADP = AMP + phosphate + NADPH + H(+)</text>
        <dbReference type="Rhea" id="RHEA:32235"/>
        <dbReference type="ChEBI" id="CHEBI:15378"/>
        <dbReference type="ChEBI" id="CHEBI:43474"/>
        <dbReference type="ChEBI" id="CHEBI:57783"/>
        <dbReference type="ChEBI" id="CHEBI:64076"/>
        <dbReference type="ChEBI" id="CHEBI:456215"/>
        <dbReference type="ChEBI" id="CHEBI:456216"/>
        <dbReference type="EC" id="4.2.1.136"/>
    </reaction>
</comment>
<keyword evidence="10 17" id="KW-0520">NAD</keyword>
<comment type="function">
    <text evidence="18">Catalyzes the epimerization of the S- and R-forms of NAD(P)HX, a damaged form of NAD(P)H that is a result of enzymatic or heat-dependent hydration. This is a prerequisite for the S-specific NAD(P)H-hydrate dehydratase to allow the repair of both epimers of NAD(P)HX.</text>
</comment>
<comment type="caution">
    <text evidence="23">The sequence shown here is derived from an EMBL/GenBank/DDBJ whole genome shotgun (WGS) entry which is preliminary data.</text>
</comment>
<evidence type="ECO:0000256" key="10">
    <source>
        <dbReference type="ARBA" id="ARBA00023027"/>
    </source>
</evidence>
<dbReference type="Proteomes" id="UP001596527">
    <property type="component" value="Unassembled WGS sequence"/>
</dbReference>
<keyword evidence="5 18" id="KW-0479">Metal-binding</keyword>
<dbReference type="PANTHER" id="PTHR12592">
    <property type="entry name" value="ATP-DEPENDENT (S)-NAD(P)H-HYDRATE DEHYDRATASE FAMILY MEMBER"/>
    <property type="match status" value="1"/>
</dbReference>
<dbReference type="Gene3D" id="3.40.50.10260">
    <property type="entry name" value="YjeF N-terminal domain"/>
    <property type="match status" value="1"/>
</dbReference>
<feature type="binding site" evidence="18">
    <location>
        <position position="62"/>
    </location>
    <ligand>
        <name>K(+)</name>
        <dbReference type="ChEBI" id="CHEBI:29103"/>
    </ligand>
</feature>
<organism evidence="23 24">
    <name type="scientific">Schaalia naturae</name>
    <dbReference type="NCBI Taxonomy" id="635203"/>
    <lineage>
        <taxon>Bacteria</taxon>
        <taxon>Bacillati</taxon>
        <taxon>Actinomycetota</taxon>
        <taxon>Actinomycetes</taxon>
        <taxon>Actinomycetales</taxon>
        <taxon>Actinomycetaceae</taxon>
        <taxon>Schaalia</taxon>
    </lineage>
</organism>
<dbReference type="Gene3D" id="3.40.1190.20">
    <property type="match status" value="1"/>
</dbReference>
<evidence type="ECO:0000313" key="23">
    <source>
        <dbReference type="EMBL" id="MFC7581107.1"/>
    </source>
</evidence>
<evidence type="ECO:0000256" key="14">
    <source>
        <dbReference type="ARBA" id="ARBA00025153"/>
    </source>
</evidence>
<feature type="binding site" evidence="17">
    <location>
        <position position="317"/>
    </location>
    <ligand>
        <name>(6S)-NADPHX</name>
        <dbReference type="ChEBI" id="CHEBI:64076"/>
    </ligand>
</feature>
<keyword evidence="11 18" id="KW-0413">Isomerase</keyword>
<evidence type="ECO:0000256" key="15">
    <source>
        <dbReference type="ARBA" id="ARBA00048238"/>
    </source>
</evidence>
<comment type="cofactor">
    <cofactor evidence="17">
        <name>Mg(2+)</name>
        <dbReference type="ChEBI" id="CHEBI:18420"/>
    </cofactor>
</comment>
<feature type="binding site" evidence="18">
    <location>
        <position position="166"/>
    </location>
    <ligand>
        <name>K(+)</name>
        <dbReference type="ChEBI" id="CHEBI:29103"/>
    </ligand>
</feature>
<dbReference type="EC" id="5.1.99.6" evidence="19"/>
<dbReference type="SUPFAM" id="SSF64153">
    <property type="entry name" value="YjeF N-terminal domain-like"/>
    <property type="match status" value="1"/>
</dbReference>
<evidence type="ECO:0000256" key="3">
    <source>
        <dbReference type="ARBA" id="ARBA00006001"/>
    </source>
</evidence>
<protein>
    <recommendedName>
        <fullName evidence="19">Bifunctional NAD(P)H-hydrate repair enzyme</fullName>
    </recommendedName>
    <alternativeName>
        <fullName evidence="19">Nicotinamide nucleotide repair protein</fullName>
    </alternativeName>
    <domain>
        <recommendedName>
            <fullName evidence="19">ADP-dependent (S)-NAD(P)H-hydrate dehydratase</fullName>
            <ecNumber evidence="19">4.2.1.136</ecNumber>
        </recommendedName>
        <alternativeName>
            <fullName evidence="19">ADP-dependent NAD(P)HX dehydratase</fullName>
        </alternativeName>
    </domain>
    <domain>
        <recommendedName>
            <fullName evidence="19">NAD(P)H-hydrate epimerase</fullName>
            <ecNumber evidence="19">5.1.99.6</ecNumber>
        </recommendedName>
    </domain>
</protein>
<keyword evidence="24" id="KW-1185">Reference proteome</keyword>
<evidence type="ECO:0000256" key="20">
    <source>
        <dbReference type="SAM" id="MobiDB-lite"/>
    </source>
</evidence>
<keyword evidence="7 17" id="KW-0067">ATP-binding</keyword>
<dbReference type="Pfam" id="PF03853">
    <property type="entry name" value="YjeF_N"/>
    <property type="match status" value="1"/>
</dbReference>
<dbReference type="InterPro" id="IPR036652">
    <property type="entry name" value="YjeF_N_dom_sf"/>
</dbReference>
<comment type="subunit">
    <text evidence="17">Homotetramer.</text>
</comment>
<evidence type="ECO:0000256" key="16">
    <source>
        <dbReference type="ARBA" id="ARBA00049209"/>
    </source>
</evidence>
<evidence type="ECO:0000256" key="6">
    <source>
        <dbReference type="ARBA" id="ARBA00022741"/>
    </source>
</evidence>
<evidence type="ECO:0000256" key="9">
    <source>
        <dbReference type="ARBA" id="ARBA00022958"/>
    </source>
</evidence>
<dbReference type="GO" id="GO:0052856">
    <property type="term" value="F:NAD(P)HX epimerase activity"/>
    <property type="evidence" value="ECO:0007669"/>
    <property type="project" value="UniProtKB-EC"/>
</dbReference>
<name>A0ABW2SM29_9ACTO</name>
<keyword evidence="12 17" id="KW-0456">Lyase</keyword>
<dbReference type="PROSITE" id="PS51385">
    <property type="entry name" value="YJEF_N"/>
    <property type="match status" value="1"/>
</dbReference>
<feature type="binding site" evidence="18">
    <location>
        <position position="163"/>
    </location>
    <ligand>
        <name>(6S)-NADPHX</name>
        <dbReference type="ChEBI" id="CHEBI:64076"/>
    </ligand>
</feature>
<comment type="cofactor">
    <cofactor evidence="18 19">
        <name>K(+)</name>
        <dbReference type="ChEBI" id="CHEBI:29103"/>
    </cofactor>
    <text evidence="18 19">Binds 1 potassium ion per subunit.</text>
</comment>
<feature type="binding site" evidence="18">
    <location>
        <begin position="130"/>
        <end position="136"/>
    </location>
    <ligand>
        <name>(6S)-NADPHX</name>
        <dbReference type="ChEBI" id="CHEBI:64076"/>
    </ligand>
</feature>
<dbReference type="RefSeq" id="WP_380974034.1">
    <property type="nucleotide sequence ID" value="NZ_JBHTEF010000001.1"/>
</dbReference>
<feature type="binding site" evidence="17">
    <location>
        <position position="440"/>
    </location>
    <ligand>
        <name>AMP</name>
        <dbReference type="ChEBI" id="CHEBI:456215"/>
    </ligand>
</feature>
<evidence type="ECO:0000313" key="24">
    <source>
        <dbReference type="Proteomes" id="UP001596527"/>
    </source>
</evidence>
<evidence type="ECO:0000256" key="12">
    <source>
        <dbReference type="ARBA" id="ARBA00023239"/>
    </source>
</evidence>
<evidence type="ECO:0000256" key="5">
    <source>
        <dbReference type="ARBA" id="ARBA00022723"/>
    </source>
</evidence>
<dbReference type="Pfam" id="PF01256">
    <property type="entry name" value="Carb_kinase"/>
    <property type="match status" value="1"/>
</dbReference>
<evidence type="ECO:0000256" key="1">
    <source>
        <dbReference type="ARBA" id="ARBA00000013"/>
    </source>
</evidence>
<dbReference type="NCBIfam" id="TIGR00197">
    <property type="entry name" value="yjeF_nterm"/>
    <property type="match status" value="1"/>
</dbReference>
<comment type="catalytic activity">
    <reaction evidence="15 17 19">
        <text>(6S)-NADHX + ADP = AMP + phosphate + NADH + H(+)</text>
        <dbReference type="Rhea" id="RHEA:32223"/>
        <dbReference type="ChEBI" id="CHEBI:15378"/>
        <dbReference type="ChEBI" id="CHEBI:43474"/>
        <dbReference type="ChEBI" id="CHEBI:57945"/>
        <dbReference type="ChEBI" id="CHEBI:64074"/>
        <dbReference type="ChEBI" id="CHEBI:456215"/>
        <dbReference type="ChEBI" id="CHEBI:456216"/>
        <dbReference type="EC" id="4.2.1.136"/>
    </reaction>
</comment>
<evidence type="ECO:0000256" key="8">
    <source>
        <dbReference type="ARBA" id="ARBA00022857"/>
    </source>
</evidence>
<dbReference type="InterPro" id="IPR004443">
    <property type="entry name" value="YjeF_N_dom"/>
</dbReference>
<feature type="region of interest" description="Disordered" evidence="20">
    <location>
        <begin position="525"/>
        <end position="548"/>
    </location>
</feature>
<dbReference type="EC" id="4.2.1.136" evidence="19"/>
<comment type="function">
    <text evidence="17">Catalyzes the dehydration of the S-form of NAD(P)HX at the expense of ADP, which is converted to AMP. Together with NAD(P)HX epimerase, which catalyzes the epimerization of the S- and R-forms, the enzyme allows the repair of both epimers of NAD(P)HX, a damaged form of NAD(P)H that is a result of enzymatic or heat-dependent hydration.</text>
</comment>
<dbReference type="HAMAP" id="MF_01965">
    <property type="entry name" value="NADHX_dehydratase"/>
    <property type="match status" value="1"/>
</dbReference>
<keyword evidence="13" id="KW-0511">Multifunctional enzyme</keyword>
<dbReference type="PROSITE" id="PS01050">
    <property type="entry name" value="YJEF_C_2"/>
    <property type="match status" value="1"/>
</dbReference>
<comment type="catalytic activity">
    <reaction evidence="2 18 19">
        <text>(6R)-NADPHX = (6S)-NADPHX</text>
        <dbReference type="Rhea" id="RHEA:32227"/>
        <dbReference type="ChEBI" id="CHEBI:64076"/>
        <dbReference type="ChEBI" id="CHEBI:64077"/>
        <dbReference type="EC" id="5.1.99.6"/>
    </reaction>
</comment>
<evidence type="ECO:0000256" key="2">
    <source>
        <dbReference type="ARBA" id="ARBA00000909"/>
    </source>
</evidence>
<keyword evidence="8 17" id="KW-0521">NADP</keyword>
<sequence>MIHALPPQTVREAERRAVARAPRDALMLRAARGVADAVERLAGGRVGEGPVGVVALAGGGDNGGDALYAAAMLARDGLEVRAALLSDHPHARALAEAQAAGVDVRRLPLPLDEGVPGWLTADLWVDGLTGTGLRGPLREPLAAAVRELGRAARLAGTRIVAVDVPSGSGAEDGTVPGAVLPADHTVTMGAVKTPLLLPPAAQYAGSVETVDLGLDAGAYGEGAPSAEVLRPEASDVSLMLRVPGPFDHKYTRGVVTVAAGSDTYPGAGVLAVMGALGAGPGMVRLESSGRTSRIVLDRHPGVVTASGRSQAAVVGSGLDSEIEHRALSVARRALGRGIPLVLDAGALGFVSALRTDPGPLAGVVLTPHAGEAATLLAELEDRPVERDDVEARPLAGARRLTELTGATVVLKGSVTLVVGTDGRVFSLEGTTGWAGVAGSGDVLAGVMGSLLAQRRAEEERGGDPLDVALTAACAVWIHAEAARLAAGADPAGPAQALGAPIQADELASAVPAVIGGLVRVAQEERRTRRRRTWAQTRDEAPSAPAARL</sequence>
<dbReference type="EMBL" id="JBHTEF010000001">
    <property type="protein sequence ID" value="MFC7581107.1"/>
    <property type="molecule type" value="Genomic_DNA"/>
</dbReference>
<evidence type="ECO:0000256" key="13">
    <source>
        <dbReference type="ARBA" id="ARBA00023268"/>
    </source>
</evidence>
<accession>A0ABW2SM29</accession>
<evidence type="ECO:0000256" key="17">
    <source>
        <dbReference type="HAMAP-Rule" id="MF_01965"/>
    </source>
</evidence>
<dbReference type="InterPro" id="IPR029056">
    <property type="entry name" value="Ribokinase-like"/>
</dbReference>
<proteinExistence type="inferred from homology"/>
<dbReference type="PROSITE" id="PS51383">
    <property type="entry name" value="YJEF_C_3"/>
    <property type="match status" value="1"/>
</dbReference>
<evidence type="ECO:0000259" key="22">
    <source>
        <dbReference type="PROSITE" id="PS51385"/>
    </source>
</evidence>
<feature type="binding site" evidence="17">
    <location>
        <position position="368"/>
    </location>
    <ligand>
        <name>(6S)-NADPHX</name>
        <dbReference type="ChEBI" id="CHEBI:64076"/>
    </ligand>
</feature>
<evidence type="ECO:0000256" key="18">
    <source>
        <dbReference type="HAMAP-Rule" id="MF_01966"/>
    </source>
</evidence>
<feature type="binding site" evidence="17">
    <location>
        <position position="267"/>
    </location>
    <ligand>
        <name>(6S)-NADPHX</name>
        <dbReference type="ChEBI" id="CHEBI:64076"/>
    </ligand>
</feature>
<dbReference type="InterPro" id="IPR017953">
    <property type="entry name" value="Carbohydrate_kinase_pred_CS"/>
</dbReference>
<dbReference type="PANTHER" id="PTHR12592:SF0">
    <property type="entry name" value="ATP-DEPENDENT (S)-NAD(P)H-HYDRATE DEHYDRATASE"/>
    <property type="match status" value="1"/>
</dbReference>
<dbReference type="CDD" id="cd01171">
    <property type="entry name" value="YXKO-related"/>
    <property type="match status" value="1"/>
</dbReference>
<comment type="catalytic activity">
    <reaction evidence="1 18 19">
        <text>(6R)-NADHX = (6S)-NADHX</text>
        <dbReference type="Rhea" id="RHEA:32215"/>
        <dbReference type="ChEBI" id="CHEBI:64074"/>
        <dbReference type="ChEBI" id="CHEBI:64075"/>
        <dbReference type="EC" id="5.1.99.6"/>
    </reaction>
</comment>
<feature type="binding site" evidence="18">
    <location>
        <position position="126"/>
    </location>
    <ligand>
        <name>K(+)</name>
        <dbReference type="ChEBI" id="CHEBI:29103"/>
    </ligand>
</feature>
<dbReference type="SUPFAM" id="SSF53613">
    <property type="entry name" value="Ribokinase-like"/>
    <property type="match status" value="1"/>
</dbReference>
<evidence type="ECO:0000256" key="7">
    <source>
        <dbReference type="ARBA" id="ARBA00022840"/>
    </source>
</evidence>